<dbReference type="PIRSF" id="PIRSF002401">
    <property type="entry name" value="GTP_bd_Obg/CgtA"/>
    <property type="match status" value="1"/>
</dbReference>
<dbReference type="InterPro" id="IPR006169">
    <property type="entry name" value="GTP1_OBG_dom"/>
</dbReference>
<dbReference type="SUPFAM" id="SSF82051">
    <property type="entry name" value="Obg GTP-binding protein N-terminal domain"/>
    <property type="match status" value="1"/>
</dbReference>
<dbReference type="RefSeq" id="WP_054581435.1">
    <property type="nucleotide sequence ID" value="NZ_CP012808.1"/>
</dbReference>
<feature type="binding site" evidence="8">
    <location>
        <begin position="213"/>
        <end position="216"/>
    </location>
    <ligand>
        <name>GTP</name>
        <dbReference type="ChEBI" id="CHEBI:37565"/>
    </ligand>
</feature>
<dbReference type="HAMAP" id="MF_01454">
    <property type="entry name" value="GTPase_Obg"/>
    <property type="match status" value="1"/>
</dbReference>
<gene>
    <name evidence="8" type="primary">obg</name>
    <name evidence="12" type="ORF">AOY20_08395</name>
</gene>
<feature type="binding site" evidence="8">
    <location>
        <position position="173"/>
    </location>
    <ligand>
        <name>Mg(2+)</name>
        <dbReference type="ChEBI" id="CHEBI:18420"/>
    </ligand>
</feature>
<dbReference type="GO" id="GO:0005737">
    <property type="term" value="C:cytoplasm"/>
    <property type="evidence" value="ECO:0007669"/>
    <property type="project" value="UniProtKB-SubCell"/>
</dbReference>
<evidence type="ECO:0000256" key="6">
    <source>
        <dbReference type="ARBA" id="ARBA00022842"/>
    </source>
</evidence>
<dbReference type="Proteomes" id="UP000064939">
    <property type="component" value="Chromosome"/>
</dbReference>
<dbReference type="Pfam" id="PF01926">
    <property type="entry name" value="MMR_HSR1"/>
    <property type="match status" value="1"/>
</dbReference>
<dbReference type="AlphaFoldDB" id="A0A0N9W1Q7"/>
<dbReference type="PANTHER" id="PTHR11702:SF31">
    <property type="entry name" value="MITOCHONDRIAL RIBOSOME-ASSOCIATED GTPASE 2"/>
    <property type="match status" value="1"/>
</dbReference>
<dbReference type="InterPro" id="IPR036726">
    <property type="entry name" value="GTP1_OBG_dom_sf"/>
</dbReference>
<feature type="binding site" evidence="8">
    <location>
        <position position="193"/>
    </location>
    <ligand>
        <name>Mg(2+)</name>
        <dbReference type="ChEBI" id="CHEBI:18420"/>
    </ligand>
</feature>
<dbReference type="CDD" id="cd01898">
    <property type="entry name" value="Obg"/>
    <property type="match status" value="1"/>
</dbReference>
<dbReference type="PANTHER" id="PTHR11702">
    <property type="entry name" value="DEVELOPMENTALLY REGULATED GTP-BINDING PROTEIN-RELATED"/>
    <property type="match status" value="1"/>
</dbReference>
<evidence type="ECO:0000256" key="2">
    <source>
        <dbReference type="ARBA" id="ARBA00022490"/>
    </source>
</evidence>
<dbReference type="PRINTS" id="PR00326">
    <property type="entry name" value="GTP1OBG"/>
</dbReference>
<dbReference type="InterPro" id="IPR006074">
    <property type="entry name" value="GTP1-OBG_CS"/>
</dbReference>
<dbReference type="FunFam" id="2.70.210.12:FF:000001">
    <property type="entry name" value="GTPase Obg"/>
    <property type="match status" value="1"/>
</dbReference>
<dbReference type="GO" id="GO:0005525">
    <property type="term" value="F:GTP binding"/>
    <property type="evidence" value="ECO:0007669"/>
    <property type="project" value="UniProtKB-UniRule"/>
</dbReference>
<keyword evidence="4 8" id="KW-0547">Nucleotide-binding</keyword>
<evidence type="ECO:0000256" key="3">
    <source>
        <dbReference type="ARBA" id="ARBA00022723"/>
    </source>
</evidence>
<evidence type="ECO:0000256" key="4">
    <source>
        <dbReference type="ARBA" id="ARBA00022741"/>
    </source>
</evidence>
<dbReference type="OrthoDB" id="9807318at2"/>
<dbReference type="PROSITE" id="PS00905">
    <property type="entry name" value="GTP1_OBG"/>
    <property type="match status" value="1"/>
</dbReference>
<comment type="function">
    <text evidence="8">An essential GTPase which binds GTP, GDP and possibly (p)ppGpp with moderate affinity, with high nucleotide exchange rates and a fairly low GTP hydrolysis rate. Plays a role in control of the cell cycle, stress response, ribosome biogenesis and in those bacteria that undergo differentiation, in morphogenesis control.</text>
</comment>
<reference evidence="12 13" key="1">
    <citation type="journal article" date="2015" name="Int. J. Syst. Evol. Microbiol.">
        <title>Acinetobacter equi sp. nov. isolated from horse faeces.</title>
        <authorList>
            <person name="Poppel M.T."/>
            <person name="Skiebe E."/>
            <person name="Laue M."/>
            <person name="Bergmann H."/>
            <person name="Ebersberger I."/>
            <person name="Garn T."/>
            <person name="Fruth A."/>
            <person name="Baumgardt S."/>
            <person name="Busse H.J."/>
            <person name="Wilharm G."/>
        </authorList>
    </citation>
    <scope>NUCLEOTIDE SEQUENCE [LARGE SCALE GENOMIC DNA]</scope>
    <source>
        <strain evidence="12 13">114</strain>
    </source>
</reference>
<evidence type="ECO:0000256" key="5">
    <source>
        <dbReference type="ARBA" id="ARBA00022801"/>
    </source>
</evidence>
<evidence type="ECO:0000256" key="7">
    <source>
        <dbReference type="ARBA" id="ARBA00023134"/>
    </source>
</evidence>
<evidence type="ECO:0000313" key="13">
    <source>
        <dbReference type="Proteomes" id="UP000064939"/>
    </source>
</evidence>
<dbReference type="InterPro" id="IPR006073">
    <property type="entry name" value="GTP-bd"/>
</dbReference>
<feature type="binding site" evidence="8">
    <location>
        <begin position="314"/>
        <end position="316"/>
    </location>
    <ligand>
        <name>GTP</name>
        <dbReference type="ChEBI" id="CHEBI:37565"/>
    </ligand>
</feature>
<dbReference type="InterPro" id="IPR045086">
    <property type="entry name" value="OBG_GTPase"/>
</dbReference>
<dbReference type="NCBIfam" id="TIGR02729">
    <property type="entry name" value="Obg_CgtA"/>
    <property type="match status" value="1"/>
</dbReference>
<proteinExistence type="inferred from homology"/>
<comment type="subcellular location">
    <subcellularLocation>
        <location evidence="8">Cytoplasm</location>
    </subcellularLocation>
</comment>
<comment type="cofactor">
    <cofactor evidence="8">
        <name>Mg(2+)</name>
        <dbReference type="ChEBI" id="CHEBI:18420"/>
    </cofactor>
</comment>
<dbReference type="NCBIfam" id="NF008956">
    <property type="entry name" value="PRK12299.1"/>
    <property type="match status" value="1"/>
</dbReference>
<feature type="domain" description="Obg" evidence="11">
    <location>
        <begin position="1"/>
        <end position="159"/>
    </location>
</feature>
<keyword evidence="13" id="KW-1185">Reference proteome</keyword>
<dbReference type="EC" id="3.6.5.-" evidence="8"/>
<dbReference type="GO" id="GO:0000287">
    <property type="term" value="F:magnesium ion binding"/>
    <property type="evidence" value="ECO:0007669"/>
    <property type="project" value="InterPro"/>
</dbReference>
<dbReference type="KEGG" id="aei:AOY20_08395"/>
<dbReference type="NCBIfam" id="NF008955">
    <property type="entry name" value="PRK12297.1"/>
    <property type="match status" value="1"/>
</dbReference>
<dbReference type="GO" id="GO:0003924">
    <property type="term" value="F:GTPase activity"/>
    <property type="evidence" value="ECO:0007669"/>
    <property type="project" value="UniProtKB-UniRule"/>
</dbReference>
<comment type="subunit">
    <text evidence="8">Monomer.</text>
</comment>
<dbReference type="InterPro" id="IPR027417">
    <property type="entry name" value="P-loop_NTPase"/>
</dbReference>
<dbReference type="PROSITE" id="PS51883">
    <property type="entry name" value="OBG"/>
    <property type="match status" value="1"/>
</dbReference>
<evidence type="ECO:0000256" key="9">
    <source>
        <dbReference type="SAM" id="MobiDB-lite"/>
    </source>
</evidence>
<keyword evidence="3 8" id="KW-0479">Metal-binding</keyword>
<evidence type="ECO:0000256" key="1">
    <source>
        <dbReference type="ARBA" id="ARBA00007699"/>
    </source>
</evidence>
<evidence type="ECO:0000259" key="10">
    <source>
        <dbReference type="PROSITE" id="PS51710"/>
    </source>
</evidence>
<organism evidence="12 13">
    <name type="scientific">Acinetobacter equi</name>
    <dbReference type="NCBI Taxonomy" id="1324350"/>
    <lineage>
        <taxon>Bacteria</taxon>
        <taxon>Pseudomonadati</taxon>
        <taxon>Pseudomonadota</taxon>
        <taxon>Gammaproteobacteria</taxon>
        <taxon>Moraxellales</taxon>
        <taxon>Moraxellaceae</taxon>
        <taxon>Acinetobacter</taxon>
    </lineage>
</organism>
<dbReference type="STRING" id="1324350.AOY20_08395"/>
<dbReference type="SUPFAM" id="SSF52540">
    <property type="entry name" value="P-loop containing nucleoside triphosphate hydrolases"/>
    <property type="match status" value="1"/>
</dbReference>
<keyword evidence="5 8" id="KW-0378">Hydrolase</keyword>
<dbReference type="Gene3D" id="2.70.210.12">
    <property type="entry name" value="GTP1/OBG domain"/>
    <property type="match status" value="1"/>
</dbReference>
<evidence type="ECO:0000259" key="11">
    <source>
        <dbReference type="PROSITE" id="PS51883"/>
    </source>
</evidence>
<dbReference type="GO" id="GO:0042254">
    <property type="term" value="P:ribosome biogenesis"/>
    <property type="evidence" value="ECO:0007669"/>
    <property type="project" value="UniProtKB-UniRule"/>
</dbReference>
<dbReference type="EMBL" id="CP012808">
    <property type="protein sequence ID" value="ALH95543.1"/>
    <property type="molecule type" value="Genomic_DNA"/>
</dbReference>
<dbReference type="GO" id="GO:0043022">
    <property type="term" value="F:ribosome binding"/>
    <property type="evidence" value="ECO:0007669"/>
    <property type="project" value="UniProtKB-ARBA"/>
</dbReference>
<feature type="binding site" evidence="8">
    <location>
        <begin position="283"/>
        <end position="286"/>
    </location>
    <ligand>
        <name>GTP</name>
        <dbReference type="ChEBI" id="CHEBI:37565"/>
    </ligand>
</feature>
<feature type="binding site" evidence="8">
    <location>
        <begin position="191"/>
        <end position="195"/>
    </location>
    <ligand>
        <name>GTP</name>
        <dbReference type="ChEBI" id="CHEBI:37565"/>
    </ligand>
</feature>
<dbReference type="Pfam" id="PF01018">
    <property type="entry name" value="GTP1_OBG"/>
    <property type="match status" value="1"/>
</dbReference>
<feature type="compositionally biased region" description="Acidic residues" evidence="9">
    <location>
        <begin position="385"/>
        <end position="400"/>
    </location>
</feature>
<keyword evidence="2 8" id="KW-0963">Cytoplasm</keyword>
<keyword evidence="7 8" id="KW-0342">GTP-binding</keyword>
<dbReference type="PROSITE" id="PS51710">
    <property type="entry name" value="G_OBG"/>
    <property type="match status" value="1"/>
</dbReference>
<evidence type="ECO:0000313" key="12">
    <source>
        <dbReference type="EMBL" id="ALH95543.1"/>
    </source>
</evidence>
<dbReference type="InterPro" id="IPR014100">
    <property type="entry name" value="GTP-bd_Obg/CgtA"/>
</dbReference>
<dbReference type="Gene3D" id="3.40.50.300">
    <property type="entry name" value="P-loop containing nucleotide triphosphate hydrolases"/>
    <property type="match status" value="1"/>
</dbReference>
<comment type="similarity">
    <text evidence="1 8">Belongs to the TRAFAC class OBG-HflX-like GTPase superfamily. OBG GTPase family.</text>
</comment>
<feature type="binding site" evidence="8">
    <location>
        <begin position="166"/>
        <end position="173"/>
    </location>
    <ligand>
        <name>GTP</name>
        <dbReference type="ChEBI" id="CHEBI:37565"/>
    </ligand>
</feature>
<feature type="region of interest" description="Disordered" evidence="9">
    <location>
        <begin position="385"/>
        <end position="406"/>
    </location>
</feature>
<protein>
    <recommendedName>
        <fullName evidence="8">GTPase Obg</fullName>
        <ecNumber evidence="8">3.6.5.-</ecNumber>
    </recommendedName>
    <alternativeName>
        <fullName evidence="8">GTP-binding protein Obg</fullName>
    </alternativeName>
</protein>
<dbReference type="InterPro" id="IPR031167">
    <property type="entry name" value="G_OBG"/>
</dbReference>
<evidence type="ECO:0000256" key="8">
    <source>
        <dbReference type="HAMAP-Rule" id="MF_01454"/>
    </source>
</evidence>
<feature type="domain" description="OBG-type G" evidence="10">
    <location>
        <begin position="160"/>
        <end position="333"/>
    </location>
</feature>
<keyword evidence="6 8" id="KW-0460">Magnesium</keyword>
<name>A0A0N9W1Q7_9GAMM</name>
<accession>A0A0N9W1Q7</accession>
<sequence>MRFVDEAVITVEAGDGGNGVASFRREKFVPFGGPDGGDGGRGGSVYIQADDDTSTLVDYRYTRKFRAERAKNGRGANCAGRGGEDTILLVPVGTTIVDTDSGDIIGDLIEDGQRILVAKGGDGGLGNTHFKSSTNRSPRKCTHGFKGEFREIRLELKVLADVGLLGMPNAGKSTFIRAVSAAKPKVADYPFTTMVPNLGVVDADRYRSFVMADIPGLIEGAAEGAGLGIRFLKHLARTRILLHIVDVQPIDGSDPVYNAKAILNELHKFSPTLSKLPVVLVLNKVDQLSAETREEWCNHILEELKWDGPVFKTSGLTAEGTKDVVYYLMDQIEQQREREVEDPDYAAEMKVFRDQLEAETREQTIAAKEAYREMRRQQRLAGIMLEEDDDFDDEDDDSEVETYYVR</sequence>